<dbReference type="PROSITE" id="PS51898">
    <property type="entry name" value="TYR_RECOMBINASE"/>
    <property type="match status" value="1"/>
</dbReference>
<dbReference type="AlphaFoldDB" id="A0A6H1ZU08"/>
<dbReference type="EMBL" id="MT144228">
    <property type="protein sequence ID" value="QJA50959.1"/>
    <property type="molecule type" value="Genomic_DNA"/>
</dbReference>
<keyword evidence="2" id="KW-0238">DNA-binding</keyword>
<organism evidence="6">
    <name type="scientific">viral metagenome</name>
    <dbReference type="NCBI Taxonomy" id="1070528"/>
    <lineage>
        <taxon>unclassified sequences</taxon>
        <taxon>metagenomes</taxon>
        <taxon>organismal metagenomes</taxon>
    </lineage>
</organism>
<dbReference type="GO" id="GO:0015074">
    <property type="term" value="P:DNA integration"/>
    <property type="evidence" value="ECO:0007669"/>
    <property type="project" value="InterPro"/>
</dbReference>
<evidence type="ECO:0000256" key="4">
    <source>
        <dbReference type="SAM" id="MobiDB-lite"/>
    </source>
</evidence>
<accession>A0A6H1ZU08</accession>
<dbReference type="Pfam" id="PF00589">
    <property type="entry name" value="Phage_integrase"/>
    <property type="match status" value="1"/>
</dbReference>
<dbReference type="InterPro" id="IPR011010">
    <property type="entry name" value="DNA_brk_join_enz"/>
</dbReference>
<proteinExistence type="inferred from homology"/>
<dbReference type="SUPFAM" id="SSF56349">
    <property type="entry name" value="DNA breaking-rejoining enzymes"/>
    <property type="match status" value="1"/>
</dbReference>
<dbReference type="GO" id="GO:0006310">
    <property type="term" value="P:DNA recombination"/>
    <property type="evidence" value="ECO:0007669"/>
    <property type="project" value="UniProtKB-KW"/>
</dbReference>
<evidence type="ECO:0000313" key="6">
    <source>
        <dbReference type="EMBL" id="QJA50959.1"/>
    </source>
</evidence>
<dbReference type="CDD" id="cd00796">
    <property type="entry name" value="INT_Rci_Hp1_C"/>
    <property type="match status" value="1"/>
</dbReference>
<dbReference type="PANTHER" id="PTHR30349:SF64">
    <property type="entry name" value="PROPHAGE INTEGRASE INTD-RELATED"/>
    <property type="match status" value="1"/>
</dbReference>
<feature type="compositionally biased region" description="Polar residues" evidence="4">
    <location>
        <begin position="341"/>
        <end position="354"/>
    </location>
</feature>
<keyword evidence="3" id="KW-0233">DNA recombination</keyword>
<dbReference type="InterPro" id="IPR013762">
    <property type="entry name" value="Integrase-like_cat_sf"/>
</dbReference>
<dbReference type="Gene3D" id="1.10.443.10">
    <property type="entry name" value="Intergrase catalytic core"/>
    <property type="match status" value="1"/>
</dbReference>
<evidence type="ECO:0000256" key="3">
    <source>
        <dbReference type="ARBA" id="ARBA00023172"/>
    </source>
</evidence>
<protein>
    <submittedName>
        <fullName evidence="6">Putative site-specific tyrosine recombinase</fullName>
    </submittedName>
</protein>
<dbReference type="InterPro" id="IPR010998">
    <property type="entry name" value="Integrase_recombinase_N"/>
</dbReference>
<dbReference type="Gene3D" id="1.10.150.130">
    <property type="match status" value="1"/>
</dbReference>
<dbReference type="InterPro" id="IPR050090">
    <property type="entry name" value="Tyrosine_recombinase_XerCD"/>
</dbReference>
<dbReference type="InterPro" id="IPR002104">
    <property type="entry name" value="Integrase_catalytic"/>
</dbReference>
<evidence type="ECO:0000259" key="5">
    <source>
        <dbReference type="PROSITE" id="PS51898"/>
    </source>
</evidence>
<evidence type="ECO:0000313" key="7">
    <source>
        <dbReference type="EMBL" id="QJH96346.1"/>
    </source>
</evidence>
<dbReference type="EMBL" id="MT144648">
    <property type="protein sequence ID" value="QJH96346.1"/>
    <property type="molecule type" value="Genomic_DNA"/>
</dbReference>
<reference evidence="6" key="1">
    <citation type="submission" date="2020-03" db="EMBL/GenBank/DDBJ databases">
        <title>The deep terrestrial virosphere.</title>
        <authorList>
            <person name="Holmfeldt K."/>
            <person name="Nilsson E."/>
            <person name="Simone D."/>
            <person name="Lopez-Fernandez M."/>
            <person name="Wu X."/>
            <person name="de Brujin I."/>
            <person name="Lundin D."/>
            <person name="Andersson A."/>
            <person name="Bertilsson S."/>
            <person name="Dopson M."/>
        </authorList>
    </citation>
    <scope>NUCLEOTIDE SEQUENCE</scope>
    <source>
        <strain evidence="6">TM448A01932</strain>
        <strain evidence="7">TM448B00709</strain>
    </source>
</reference>
<evidence type="ECO:0000256" key="1">
    <source>
        <dbReference type="ARBA" id="ARBA00008857"/>
    </source>
</evidence>
<sequence length="361" mass="39473">MPLTLKRRHGSPNWYLRGSVRGILVDESTGTGDRKAAEEIRAVREAELLKRSVHGDSATRTFAEAALSYMEAGGERSHLSPILKALGTKPLASIGQAEIDALAKKLKPGAAPSTVNRHVYTPVSAVLHHAARKRWCDKPVLARPKEPKGRIRWVTHQEANQLIEAAAPHLKPLVIFLFSTGARLSEALYLDWRNVDLSRAHVEFIDTKNGEARGVPLHPRALAALANLPHREGAVFRRALPRTSARGVTRPLGEAYEVREGGGGQIKTAWAGMLRRAGVTDFTPHDCRHTWATWHYRANRDLTALMELGGWKSAAMVMRYAHVNTSHLAGSIGAVWEDSAEPQTGENAGSTQPPTLKVVGS</sequence>
<comment type="similarity">
    <text evidence="1">Belongs to the 'phage' integrase family.</text>
</comment>
<name>A0A6H1ZU08_9ZZZZ</name>
<feature type="region of interest" description="Disordered" evidence="4">
    <location>
        <begin position="340"/>
        <end position="361"/>
    </location>
</feature>
<gene>
    <name evidence="6" type="ORF">TM448A01932_0002</name>
    <name evidence="7" type="ORF">TM448B00709_0004</name>
</gene>
<feature type="domain" description="Tyr recombinase" evidence="5">
    <location>
        <begin position="149"/>
        <end position="333"/>
    </location>
</feature>
<evidence type="ECO:0000256" key="2">
    <source>
        <dbReference type="ARBA" id="ARBA00023125"/>
    </source>
</evidence>
<dbReference type="PANTHER" id="PTHR30349">
    <property type="entry name" value="PHAGE INTEGRASE-RELATED"/>
    <property type="match status" value="1"/>
</dbReference>
<dbReference type="GO" id="GO:0003677">
    <property type="term" value="F:DNA binding"/>
    <property type="evidence" value="ECO:0007669"/>
    <property type="project" value="UniProtKB-KW"/>
</dbReference>